<comment type="subcellular location">
    <subcellularLocation>
        <location evidence="10">Cytoplasm</location>
    </subcellularLocation>
    <text evidence="10">Associated with the membrane possibly through PlsY.</text>
</comment>
<evidence type="ECO:0000256" key="4">
    <source>
        <dbReference type="ARBA" id="ARBA00022679"/>
    </source>
</evidence>
<dbReference type="RefSeq" id="WP_209456178.1">
    <property type="nucleotide sequence ID" value="NZ_BAAACS010000013.1"/>
</dbReference>
<keyword evidence="5 10" id="KW-0443">Lipid metabolism</keyword>
<accession>A0ABS4E9W5</accession>
<keyword evidence="2 10" id="KW-0963">Cytoplasm</keyword>
<dbReference type="SUPFAM" id="SSF53659">
    <property type="entry name" value="Isocitrate/Isopropylmalate dehydrogenase-like"/>
    <property type="match status" value="1"/>
</dbReference>
<evidence type="ECO:0000256" key="7">
    <source>
        <dbReference type="ARBA" id="ARBA00023264"/>
    </source>
</evidence>
<dbReference type="EMBL" id="JAGGJX010000001">
    <property type="protein sequence ID" value="MBP1854708.1"/>
    <property type="molecule type" value="Genomic_DNA"/>
</dbReference>
<dbReference type="InterPro" id="IPR012281">
    <property type="entry name" value="Phospholipid_synth_PlsX-like"/>
</dbReference>
<evidence type="ECO:0000256" key="6">
    <source>
        <dbReference type="ARBA" id="ARBA00023209"/>
    </source>
</evidence>
<gene>
    <name evidence="10" type="primary">plsX</name>
    <name evidence="12" type="ORF">J2Z43_001098</name>
</gene>
<evidence type="ECO:0000256" key="3">
    <source>
        <dbReference type="ARBA" id="ARBA00022516"/>
    </source>
</evidence>
<dbReference type="GO" id="GO:0004366">
    <property type="term" value="F:glycerol-3-phosphate O-acyltransferase activity"/>
    <property type="evidence" value="ECO:0007669"/>
    <property type="project" value="UniProtKB-EC"/>
</dbReference>
<evidence type="ECO:0000256" key="1">
    <source>
        <dbReference type="ARBA" id="ARBA00001232"/>
    </source>
</evidence>
<sequence length="353" mass="37974">MKIVIDGMGGDNAPSSNVEGAVEAIKEYNIDIVITGDKEILEKEFSKYEFDKSKLEILGTTEVIENEDKPVKAIRKKKDSSMVVALNLVKEGKADAVISAGNTGALLAGGLFVVGRIKGVDRPCLCSAIPNVKGGMTLIADCGANADCKPKNLCEFAAMSSIYSKKVLGMDNPRVATANVGLEEGKGNELVKKSFEDIKKLKLNFIGNVEAREILNSYTDIIVCDGFTGNMLLKSAEGVALSVLDLIKQTFVSSTKSKIGALLLKDELKKLKNFMDYAEYGGAPLLGLKGGVIKAHGSSDSNAIKNAINQGIKFSKGEVVKDIEEFIKDYSKESDNDKDDNDVKGSNKNRDEE</sequence>
<evidence type="ECO:0000313" key="12">
    <source>
        <dbReference type="EMBL" id="MBP1854708.1"/>
    </source>
</evidence>
<keyword evidence="7 10" id="KW-1208">Phospholipid metabolism</keyword>
<evidence type="ECO:0000313" key="13">
    <source>
        <dbReference type="Proteomes" id="UP000767291"/>
    </source>
</evidence>
<dbReference type="HAMAP" id="MF_00019">
    <property type="entry name" value="PlsX"/>
    <property type="match status" value="1"/>
</dbReference>
<protein>
    <recommendedName>
        <fullName evidence="8 10">Phosphate acyltransferase</fullName>
        <ecNumber evidence="8 10">2.3.1.274</ecNumber>
    </recommendedName>
    <alternativeName>
        <fullName evidence="10">Acyl-ACP phosphotransacylase</fullName>
    </alternativeName>
    <alternativeName>
        <fullName evidence="10">Acyl-[acyl-carrier-protein]--phosphate acyltransferase</fullName>
    </alternativeName>
    <alternativeName>
        <fullName evidence="10">Phosphate-acyl-ACP acyltransferase</fullName>
    </alternativeName>
</protein>
<reference evidence="12 13" key="1">
    <citation type="submission" date="2021-03" db="EMBL/GenBank/DDBJ databases">
        <title>Genomic Encyclopedia of Type Strains, Phase IV (KMG-IV): sequencing the most valuable type-strain genomes for metagenomic binning, comparative biology and taxonomic classification.</title>
        <authorList>
            <person name="Goeker M."/>
        </authorList>
    </citation>
    <scope>NUCLEOTIDE SEQUENCE [LARGE SCALE GENOMIC DNA]</scope>
    <source>
        <strain evidence="12 13">DSM 1289</strain>
    </source>
</reference>
<comment type="subunit">
    <text evidence="9 10">Homodimer. Probably interacts with PlsY.</text>
</comment>
<keyword evidence="13" id="KW-1185">Reference proteome</keyword>
<keyword evidence="6 10" id="KW-0594">Phospholipid biosynthesis</keyword>
<comment type="catalytic activity">
    <reaction evidence="1 10">
        <text>a fatty acyl-[ACP] + phosphate = an acyl phosphate + holo-[ACP]</text>
        <dbReference type="Rhea" id="RHEA:42292"/>
        <dbReference type="Rhea" id="RHEA-COMP:9685"/>
        <dbReference type="Rhea" id="RHEA-COMP:14125"/>
        <dbReference type="ChEBI" id="CHEBI:43474"/>
        <dbReference type="ChEBI" id="CHEBI:59918"/>
        <dbReference type="ChEBI" id="CHEBI:64479"/>
        <dbReference type="ChEBI" id="CHEBI:138651"/>
        <dbReference type="EC" id="2.3.1.274"/>
    </reaction>
</comment>
<dbReference type="Pfam" id="PF02504">
    <property type="entry name" value="FA_synthesis"/>
    <property type="match status" value="1"/>
</dbReference>
<feature type="region of interest" description="Disordered" evidence="11">
    <location>
        <begin position="331"/>
        <end position="353"/>
    </location>
</feature>
<keyword evidence="3 10" id="KW-0444">Lipid biosynthesis</keyword>
<dbReference type="NCBIfam" id="TIGR00182">
    <property type="entry name" value="plsX"/>
    <property type="match status" value="1"/>
</dbReference>
<organism evidence="12 13">
    <name type="scientific">Metaclostridioides mangenotii</name>
    <dbReference type="NCBI Taxonomy" id="1540"/>
    <lineage>
        <taxon>Bacteria</taxon>
        <taxon>Bacillati</taxon>
        <taxon>Bacillota</taxon>
        <taxon>Clostridia</taxon>
        <taxon>Peptostreptococcales</taxon>
        <taxon>Peptostreptococcaceae</taxon>
        <taxon>Metaclostridioides</taxon>
    </lineage>
</organism>
<comment type="pathway">
    <text evidence="10">Lipid metabolism; phospholipid metabolism.</text>
</comment>
<evidence type="ECO:0000256" key="5">
    <source>
        <dbReference type="ARBA" id="ARBA00023098"/>
    </source>
</evidence>
<dbReference type="PIRSF" id="PIRSF002465">
    <property type="entry name" value="Phsphlp_syn_PlsX"/>
    <property type="match status" value="1"/>
</dbReference>
<dbReference type="PANTHER" id="PTHR30100:SF1">
    <property type="entry name" value="PHOSPHATE ACYLTRANSFERASE"/>
    <property type="match status" value="1"/>
</dbReference>
<name>A0ABS4E9W5_9FIRM</name>
<comment type="caution">
    <text evidence="12">The sequence shown here is derived from an EMBL/GenBank/DDBJ whole genome shotgun (WGS) entry which is preliminary data.</text>
</comment>
<evidence type="ECO:0000256" key="2">
    <source>
        <dbReference type="ARBA" id="ARBA00022490"/>
    </source>
</evidence>
<evidence type="ECO:0000256" key="11">
    <source>
        <dbReference type="SAM" id="MobiDB-lite"/>
    </source>
</evidence>
<comment type="function">
    <text evidence="10">Catalyzes the reversible formation of acyl-phosphate (acyl-PO(4)) from acyl-[acyl-carrier-protein] (acyl-ACP). This enzyme utilizes acyl-ACP as fatty acyl donor, but not acyl-CoA.</text>
</comment>
<evidence type="ECO:0000256" key="8">
    <source>
        <dbReference type="ARBA" id="ARBA00024069"/>
    </source>
</evidence>
<dbReference type="Proteomes" id="UP000767291">
    <property type="component" value="Unassembled WGS sequence"/>
</dbReference>
<dbReference type="InterPro" id="IPR003664">
    <property type="entry name" value="FA_synthesis"/>
</dbReference>
<keyword evidence="12" id="KW-0012">Acyltransferase</keyword>
<proteinExistence type="inferred from homology"/>
<dbReference type="Gene3D" id="3.40.718.10">
    <property type="entry name" value="Isopropylmalate Dehydrogenase"/>
    <property type="match status" value="1"/>
</dbReference>
<evidence type="ECO:0000256" key="9">
    <source>
        <dbReference type="ARBA" id="ARBA00046608"/>
    </source>
</evidence>
<dbReference type="PANTHER" id="PTHR30100">
    <property type="entry name" value="FATTY ACID/PHOSPHOLIPID SYNTHESIS PROTEIN PLSX"/>
    <property type="match status" value="1"/>
</dbReference>
<keyword evidence="4 10" id="KW-0808">Transferase</keyword>
<evidence type="ECO:0000256" key="10">
    <source>
        <dbReference type="HAMAP-Rule" id="MF_00019"/>
    </source>
</evidence>
<comment type="similarity">
    <text evidence="10">Belongs to the PlsX family.</text>
</comment>
<dbReference type="EC" id="2.3.1.274" evidence="8 10"/>